<keyword evidence="2" id="KW-0238">DNA-binding</keyword>
<evidence type="ECO:0000256" key="1">
    <source>
        <dbReference type="ARBA" id="ARBA00023015"/>
    </source>
</evidence>
<evidence type="ECO:0000313" key="5">
    <source>
        <dbReference type="EMBL" id="MDN5200346.1"/>
    </source>
</evidence>
<dbReference type="PROSITE" id="PS50949">
    <property type="entry name" value="HTH_GNTR"/>
    <property type="match status" value="1"/>
</dbReference>
<comment type="caution">
    <text evidence="5">The sequence shown here is derived from an EMBL/GenBank/DDBJ whole genome shotgun (WGS) entry which is preliminary data.</text>
</comment>
<dbReference type="PANTHER" id="PTHR38445:SF10">
    <property type="entry name" value="GNTR-FAMILY TRANSCRIPTIONAL REGULATOR"/>
    <property type="match status" value="1"/>
</dbReference>
<evidence type="ECO:0000256" key="3">
    <source>
        <dbReference type="ARBA" id="ARBA00023163"/>
    </source>
</evidence>
<dbReference type="SUPFAM" id="SSF46785">
    <property type="entry name" value="Winged helix' DNA-binding domain"/>
    <property type="match status" value="1"/>
</dbReference>
<dbReference type="SUPFAM" id="SSF53822">
    <property type="entry name" value="Periplasmic binding protein-like I"/>
    <property type="match status" value="1"/>
</dbReference>
<dbReference type="InterPro" id="IPR036390">
    <property type="entry name" value="WH_DNA-bd_sf"/>
</dbReference>
<keyword evidence="6" id="KW-1185">Reference proteome</keyword>
<organism evidence="5 6">
    <name type="scientific">Splendidivirga corallicola</name>
    <dbReference type="NCBI Taxonomy" id="3051826"/>
    <lineage>
        <taxon>Bacteria</taxon>
        <taxon>Pseudomonadati</taxon>
        <taxon>Bacteroidota</taxon>
        <taxon>Cytophagia</taxon>
        <taxon>Cytophagales</taxon>
        <taxon>Splendidivirgaceae</taxon>
        <taxon>Splendidivirga</taxon>
    </lineage>
</organism>
<name>A0ABT8KHZ5_9BACT</name>
<evidence type="ECO:0000313" key="6">
    <source>
        <dbReference type="Proteomes" id="UP001172082"/>
    </source>
</evidence>
<accession>A0ABT8KHZ5</accession>
<dbReference type="PANTHER" id="PTHR38445">
    <property type="entry name" value="HTH-TYPE TRANSCRIPTIONAL REPRESSOR YTRA"/>
    <property type="match status" value="1"/>
</dbReference>
<dbReference type="InterPro" id="IPR028082">
    <property type="entry name" value="Peripla_BP_I"/>
</dbReference>
<proteinExistence type="predicted"/>
<dbReference type="Gene3D" id="1.10.10.10">
    <property type="entry name" value="Winged helix-like DNA-binding domain superfamily/Winged helix DNA-binding domain"/>
    <property type="match status" value="1"/>
</dbReference>
<dbReference type="SMART" id="SM00345">
    <property type="entry name" value="HTH_GNTR"/>
    <property type="match status" value="1"/>
</dbReference>
<dbReference type="Gene3D" id="3.40.50.2300">
    <property type="match status" value="2"/>
</dbReference>
<keyword evidence="1" id="KW-0805">Transcription regulation</keyword>
<reference evidence="5" key="1">
    <citation type="submission" date="2023-06" db="EMBL/GenBank/DDBJ databases">
        <title>Genomic of Parafulvivirga corallium.</title>
        <authorList>
            <person name="Wang G."/>
        </authorList>
    </citation>
    <scope>NUCLEOTIDE SEQUENCE</scope>
    <source>
        <strain evidence="5">BMA10</strain>
    </source>
</reference>
<gene>
    <name evidence="5" type="ORF">QQ008_03215</name>
</gene>
<dbReference type="Proteomes" id="UP001172082">
    <property type="component" value="Unassembled WGS sequence"/>
</dbReference>
<keyword evidence="3" id="KW-0804">Transcription</keyword>
<dbReference type="InterPro" id="IPR000524">
    <property type="entry name" value="Tscrpt_reg_HTH_GntR"/>
</dbReference>
<feature type="domain" description="HTH gntR-type" evidence="4">
    <location>
        <begin position="15"/>
        <end position="83"/>
    </location>
</feature>
<evidence type="ECO:0000256" key="2">
    <source>
        <dbReference type="ARBA" id="ARBA00023125"/>
    </source>
</evidence>
<sequence>MKEFLKLDLNADSSIPKYKQIVNGIIDQIESGQLKFGQKIPSINNLSEDYYLSRDTVEKAYIELKERGIVISVKGKGYYINATEPLSKIRVLLLFNKLSAYKKVIYNAIVRSLGDKAYVDLFIHHCEIALFEKAVQEQSVDYHYYLVMPHFKEVTDQELGKTLKLIPSDRLIIMDKAIEDFIPQFGAVYQDFGSDIYNILCENLNLINKYRKLLLVFPSDTDYPYPKEIIFGFKKFCIHHNLPWELMDEISADHQITPGELYITIAETDIANLIKCIRTSKLELGISIGILSYNDTPLKEVLESGITVMTTDFEAMGRTAARMILEKKGSFVKNHFKLILRNSL</sequence>
<dbReference type="InterPro" id="IPR036388">
    <property type="entry name" value="WH-like_DNA-bd_sf"/>
</dbReference>
<dbReference type="CDD" id="cd07377">
    <property type="entry name" value="WHTH_GntR"/>
    <property type="match status" value="1"/>
</dbReference>
<dbReference type="EMBL" id="JAUJEA010000001">
    <property type="protein sequence ID" value="MDN5200346.1"/>
    <property type="molecule type" value="Genomic_DNA"/>
</dbReference>
<dbReference type="Pfam" id="PF00392">
    <property type="entry name" value="GntR"/>
    <property type="match status" value="1"/>
</dbReference>
<protein>
    <submittedName>
        <fullName evidence="5">GntR family transcriptional regulator</fullName>
    </submittedName>
</protein>
<dbReference type="RefSeq" id="WP_346750371.1">
    <property type="nucleotide sequence ID" value="NZ_JAUJEA010000001.1"/>
</dbReference>
<evidence type="ECO:0000259" key="4">
    <source>
        <dbReference type="PROSITE" id="PS50949"/>
    </source>
</evidence>